<reference evidence="2" key="1">
    <citation type="submission" date="2017-07" db="EMBL/GenBank/DDBJ databases">
        <title>Taro Niue Genome Assembly and Annotation.</title>
        <authorList>
            <person name="Atibalentja N."/>
            <person name="Keating K."/>
            <person name="Fields C.J."/>
        </authorList>
    </citation>
    <scope>NUCLEOTIDE SEQUENCE</scope>
    <source>
        <strain evidence="2">Niue_2</strain>
        <tissue evidence="2">Leaf</tissue>
    </source>
</reference>
<dbReference type="AlphaFoldDB" id="A0A843WM29"/>
<dbReference type="EMBL" id="NMUH01003658">
    <property type="protein sequence ID" value="MQM06561.1"/>
    <property type="molecule type" value="Genomic_DNA"/>
</dbReference>
<protein>
    <submittedName>
        <fullName evidence="2">Uncharacterized protein</fullName>
    </submittedName>
</protein>
<comment type="caution">
    <text evidence="2">The sequence shown here is derived from an EMBL/GenBank/DDBJ whole genome shotgun (WGS) entry which is preliminary data.</text>
</comment>
<evidence type="ECO:0000313" key="3">
    <source>
        <dbReference type="Proteomes" id="UP000652761"/>
    </source>
</evidence>
<evidence type="ECO:0000256" key="1">
    <source>
        <dbReference type="SAM" id="MobiDB-lite"/>
    </source>
</evidence>
<feature type="region of interest" description="Disordered" evidence="1">
    <location>
        <begin position="295"/>
        <end position="332"/>
    </location>
</feature>
<proteinExistence type="predicted"/>
<gene>
    <name evidence="2" type="ORF">Taro_039387</name>
</gene>
<evidence type="ECO:0000313" key="2">
    <source>
        <dbReference type="EMBL" id="MQM06561.1"/>
    </source>
</evidence>
<keyword evidence="3" id="KW-1185">Reference proteome</keyword>
<feature type="compositionally biased region" description="Basic and acidic residues" evidence="1">
    <location>
        <begin position="247"/>
        <end position="269"/>
    </location>
</feature>
<name>A0A843WM29_COLES</name>
<feature type="compositionally biased region" description="Basic and acidic residues" evidence="1">
    <location>
        <begin position="174"/>
        <end position="184"/>
    </location>
</feature>
<feature type="region of interest" description="Disordered" evidence="1">
    <location>
        <begin position="174"/>
        <end position="271"/>
    </location>
</feature>
<feature type="compositionally biased region" description="Low complexity" evidence="1">
    <location>
        <begin position="210"/>
        <end position="220"/>
    </location>
</feature>
<accession>A0A843WM29</accession>
<feature type="compositionally biased region" description="Basic and acidic residues" evidence="1">
    <location>
        <begin position="319"/>
        <end position="332"/>
    </location>
</feature>
<sequence>MLCKRPMESGTPETHKPMLMRARPYKFPRSTVWHARYKELKPASKARLHLQPQAKQMAAVTYGPLIVASHAKCGYLTTPLVFGDFPAVVGSPYFLGEVPAVQATPMAAPKATAARGSKPRPSQGRVFSVNTISCVVVPRKRGQYQGHRGSKPRAIVSNSGKIVLVGDVRIRLDGGEPIMPRDRSVPTVATSNKFAPLQGMRQEKRDSPKGARPGQASSSAPQPPRKMRQMWVTKQETRQIKQSRAGHPTEDPKKATPEPEKAWDLEPPRLPEAQLRLRPSRTCCRRRRECHRSFRTSSLSLRKTKHLSLQQAGGNTPPRRTEGQKVKSAADI</sequence>
<dbReference type="Proteomes" id="UP000652761">
    <property type="component" value="Unassembled WGS sequence"/>
</dbReference>
<organism evidence="2 3">
    <name type="scientific">Colocasia esculenta</name>
    <name type="common">Wild taro</name>
    <name type="synonym">Arum esculentum</name>
    <dbReference type="NCBI Taxonomy" id="4460"/>
    <lineage>
        <taxon>Eukaryota</taxon>
        <taxon>Viridiplantae</taxon>
        <taxon>Streptophyta</taxon>
        <taxon>Embryophyta</taxon>
        <taxon>Tracheophyta</taxon>
        <taxon>Spermatophyta</taxon>
        <taxon>Magnoliopsida</taxon>
        <taxon>Liliopsida</taxon>
        <taxon>Araceae</taxon>
        <taxon>Aroideae</taxon>
        <taxon>Colocasieae</taxon>
        <taxon>Colocasia</taxon>
    </lineage>
</organism>